<proteinExistence type="inferred from homology"/>
<evidence type="ECO:0000313" key="4">
    <source>
        <dbReference type="Proteomes" id="UP000291343"/>
    </source>
</evidence>
<feature type="domain" description="SRR1-like" evidence="2">
    <location>
        <begin position="49"/>
        <end position="214"/>
    </location>
</feature>
<sequence length="248" mass="29021">MSSDFVLVSKKKKSRRKADDTTSLLRRISSICEEVSSSSYCDNLVDILQEISSKQELNSFQNILCYGLGSVEDFANSKYQFGLLVSLKEHFKTKVQIYDPNFRKDDLTLFEHYQFDIIEENEFGKRSIDSTTLVFLPHCPHELLNNFLWKNWDITSLKKCVIFGNSIGHFIENTPLKTKETFKYICRVQSLVEEVSLDNRFKFSDVFNDLAVHYISEENIDQLPCDFFDFDEEPNYDTLPVEYRKTLS</sequence>
<evidence type="ECO:0000256" key="1">
    <source>
        <dbReference type="ARBA" id="ARBA00009856"/>
    </source>
</evidence>
<dbReference type="PANTHER" id="PTHR28626">
    <property type="entry name" value="SRR1-LIKE PROTEIN"/>
    <property type="match status" value="1"/>
</dbReference>
<dbReference type="OrthoDB" id="551431at2759"/>
<dbReference type="InterPro" id="IPR040044">
    <property type="entry name" value="SRR1L"/>
</dbReference>
<dbReference type="InterPro" id="IPR012942">
    <property type="entry name" value="SRR1-like"/>
</dbReference>
<dbReference type="GO" id="GO:0005634">
    <property type="term" value="C:nucleus"/>
    <property type="evidence" value="ECO:0007669"/>
    <property type="project" value="TreeGrafter"/>
</dbReference>
<dbReference type="PANTHER" id="PTHR28626:SF3">
    <property type="entry name" value="SRR1-LIKE PROTEIN"/>
    <property type="match status" value="1"/>
</dbReference>
<evidence type="ECO:0000313" key="3">
    <source>
        <dbReference type="EMBL" id="RZF34178.1"/>
    </source>
</evidence>
<evidence type="ECO:0000259" key="2">
    <source>
        <dbReference type="Pfam" id="PF07985"/>
    </source>
</evidence>
<comment type="similarity">
    <text evidence="1">Belongs to the SRR1 family.</text>
</comment>
<reference evidence="3 4" key="1">
    <citation type="journal article" date="2017" name="Gigascience">
        <title>Genome sequence of the small brown planthopper, Laodelphax striatellus.</title>
        <authorList>
            <person name="Zhu J."/>
            <person name="Jiang F."/>
            <person name="Wang X."/>
            <person name="Yang P."/>
            <person name="Bao Y."/>
            <person name="Zhao W."/>
            <person name="Wang W."/>
            <person name="Lu H."/>
            <person name="Wang Q."/>
            <person name="Cui N."/>
            <person name="Li J."/>
            <person name="Chen X."/>
            <person name="Luo L."/>
            <person name="Yu J."/>
            <person name="Kang L."/>
            <person name="Cui F."/>
        </authorList>
    </citation>
    <scope>NUCLEOTIDE SEQUENCE [LARGE SCALE GENOMIC DNA]</scope>
    <source>
        <strain evidence="3">Lst14</strain>
    </source>
</reference>
<dbReference type="STRING" id="195883.A0A482WL48"/>
<name>A0A482WL48_LAOST</name>
<accession>A0A482WL48</accession>
<protein>
    <recommendedName>
        <fullName evidence="2">SRR1-like domain-containing protein</fullName>
    </recommendedName>
</protein>
<dbReference type="AlphaFoldDB" id="A0A482WL48"/>
<organism evidence="3 4">
    <name type="scientific">Laodelphax striatellus</name>
    <name type="common">Small brown planthopper</name>
    <name type="synonym">Delphax striatella</name>
    <dbReference type="NCBI Taxonomy" id="195883"/>
    <lineage>
        <taxon>Eukaryota</taxon>
        <taxon>Metazoa</taxon>
        <taxon>Ecdysozoa</taxon>
        <taxon>Arthropoda</taxon>
        <taxon>Hexapoda</taxon>
        <taxon>Insecta</taxon>
        <taxon>Pterygota</taxon>
        <taxon>Neoptera</taxon>
        <taxon>Paraneoptera</taxon>
        <taxon>Hemiptera</taxon>
        <taxon>Auchenorrhyncha</taxon>
        <taxon>Fulgoroidea</taxon>
        <taxon>Delphacidae</taxon>
        <taxon>Criomorphinae</taxon>
        <taxon>Laodelphax</taxon>
    </lineage>
</organism>
<comment type="caution">
    <text evidence="3">The sequence shown here is derived from an EMBL/GenBank/DDBJ whole genome shotgun (WGS) entry which is preliminary data.</text>
</comment>
<dbReference type="Pfam" id="PF07985">
    <property type="entry name" value="SRR1"/>
    <property type="match status" value="1"/>
</dbReference>
<dbReference type="FunCoup" id="A0A482WL48">
    <property type="interactions" value="692"/>
</dbReference>
<dbReference type="InParanoid" id="A0A482WL48"/>
<dbReference type="Proteomes" id="UP000291343">
    <property type="component" value="Unassembled WGS sequence"/>
</dbReference>
<dbReference type="EMBL" id="QKKF02032524">
    <property type="protein sequence ID" value="RZF34178.1"/>
    <property type="molecule type" value="Genomic_DNA"/>
</dbReference>
<dbReference type="GO" id="GO:0005737">
    <property type="term" value="C:cytoplasm"/>
    <property type="evidence" value="ECO:0007669"/>
    <property type="project" value="TreeGrafter"/>
</dbReference>
<gene>
    <name evidence="3" type="ORF">LSTR_LSTR003588</name>
</gene>
<keyword evidence="4" id="KW-1185">Reference proteome</keyword>